<evidence type="ECO:0000313" key="1">
    <source>
        <dbReference type="EMBL" id="KAL0160628.1"/>
    </source>
</evidence>
<proteinExistence type="predicted"/>
<reference evidence="1 2" key="1">
    <citation type="submission" date="2024-05" db="EMBL/GenBank/DDBJ databases">
        <title>Genome sequencing and assembly of Indian major carp, Cirrhinus mrigala (Hamilton, 1822).</title>
        <authorList>
            <person name="Mohindra V."/>
            <person name="Chowdhury L.M."/>
            <person name="Lal K."/>
            <person name="Jena J.K."/>
        </authorList>
    </citation>
    <scope>NUCLEOTIDE SEQUENCE [LARGE SCALE GENOMIC DNA]</scope>
    <source>
        <strain evidence="1">CM1030</strain>
        <tissue evidence="1">Blood</tissue>
    </source>
</reference>
<feature type="non-terminal residue" evidence="1">
    <location>
        <position position="49"/>
    </location>
</feature>
<accession>A0ABD0NF25</accession>
<gene>
    <name evidence="1" type="ORF">M9458_044353</name>
</gene>
<protein>
    <submittedName>
        <fullName evidence="1">Uncharacterized protein</fullName>
    </submittedName>
</protein>
<dbReference type="Proteomes" id="UP001529510">
    <property type="component" value="Unassembled WGS sequence"/>
</dbReference>
<organism evidence="1 2">
    <name type="scientific">Cirrhinus mrigala</name>
    <name type="common">Mrigala</name>
    <dbReference type="NCBI Taxonomy" id="683832"/>
    <lineage>
        <taxon>Eukaryota</taxon>
        <taxon>Metazoa</taxon>
        <taxon>Chordata</taxon>
        <taxon>Craniata</taxon>
        <taxon>Vertebrata</taxon>
        <taxon>Euteleostomi</taxon>
        <taxon>Actinopterygii</taxon>
        <taxon>Neopterygii</taxon>
        <taxon>Teleostei</taxon>
        <taxon>Ostariophysi</taxon>
        <taxon>Cypriniformes</taxon>
        <taxon>Cyprinidae</taxon>
        <taxon>Labeoninae</taxon>
        <taxon>Labeonini</taxon>
        <taxon>Cirrhinus</taxon>
    </lineage>
</organism>
<dbReference type="AlphaFoldDB" id="A0ABD0NF25"/>
<feature type="non-terminal residue" evidence="1">
    <location>
        <position position="1"/>
    </location>
</feature>
<dbReference type="EMBL" id="JAMKFB020000022">
    <property type="protein sequence ID" value="KAL0160628.1"/>
    <property type="molecule type" value="Genomic_DNA"/>
</dbReference>
<name>A0ABD0NF25_CIRMR</name>
<sequence>VWPQPSEQEVKNLKVCIDKPRHLHNLQELWDRQGQLNHDRPQFGAPNMG</sequence>
<comment type="caution">
    <text evidence="1">The sequence shown here is derived from an EMBL/GenBank/DDBJ whole genome shotgun (WGS) entry which is preliminary data.</text>
</comment>
<evidence type="ECO:0000313" key="2">
    <source>
        <dbReference type="Proteomes" id="UP001529510"/>
    </source>
</evidence>
<keyword evidence="2" id="KW-1185">Reference proteome</keyword>